<gene>
    <name evidence="4" type="primary">LOC111125556</name>
    <name evidence="5" type="synonym">LOC111125654</name>
</gene>
<keyword evidence="1" id="KW-1015">Disulfide bond</keyword>
<dbReference type="Pfam" id="PF02953">
    <property type="entry name" value="zf-Tim10_DDP"/>
    <property type="match status" value="1"/>
</dbReference>
<dbReference type="InterPro" id="IPR004217">
    <property type="entry name" value="Tim10-like"/>
</dbReference>
<comment type="subcellular location">
    <subcellularLocation>
        <location evidence="1">Mitochondrion inner membrane</location>
        <topology evidence="1">Peripheral membrane protein</topology>
        <orientation evidence="1">Intermembrane side</orientation>
    </subcellularLocation>
</comment>
<keyword evidence="1" id="KW-0811">Translocation</keyword>
<evidence type="ECO:0000256" key="1">
    <source>
        <dbReference type="RuleBase" id="RU367043"/>
    </source>
</evidence>
<comment type="similarity">
    <text evidence="1">Belongs to the small Tim family.</text>
</comment>
<sequence>MSQDRILQQFIQSEQEKQKFQATVNELTEECFDICITAPGNKLGSSVEQCIKNCVDRFIDTTNFVANRIQRSAFSPTSSSTFD</sequence>
<evidence type="ECO:0000313" key="5">
    <source>
        <dbReference type="RefSeq" id="XP_022325377.1"/>
    </source>
</evidence>
<dbReference type="SUPFAM" id="SSF144122">
    <property type="entry name" value="Tim10-like"/>
    <property type="match status" value="1"/>
</dbReference>
<dbReference type="KEGG" id="cvn:111125556"/>
<dbReference type="GO" id="GO:0005743">
    <property type="term" value="C:mitochondrial inner membrane"/>
    <property type="evidence" value="ECO:0007669"/>
    <property type="project" value="UniProtKB-SubCell"/>
</dbReference>
<dbReference type="InterPro" id="IPR035427">
    <property type="entry name" value="Tim10-like_dom_sf"/>
</dbReference>
<keyword evidence="1" id="KW-0999">Mitochondrion inner membrane</keyword>
<keyword evidence="1" id="KW-0653">Protein transport</keyword>
<dbReference type="GeneID" id="111125556"/>
<dbReference type="RefSeq" id="XP_022325377.1">
    <property type="nucleotide sequence ID" value="XM_022469669.1"/>
</dbReference>
<evidence type="ECO:0000259" key="2">
    <source>
        <dbReference type="Pfam" id="PF02953"/>
    </source>
</evidence>
<feature type="domain" description="Tim10-like" evidence="2">
    <location>
        <begin position="9"/>
        <end position="70"/>
    </location>
</feature>
<accession>A0A8B8DE28</accession>
<proteinExistence type="inferred from homology"/>
<dbReference type="Proteomes" id="UP000694844">
    <property type="component" value="Chromosome 3"/>
</dbReference>
<dbReference type="KEGG" id="cvn:111125654"/>
<dbReference type="OrthoDB" id="344165at2759"/>
<comment type="domain">
    <text evidence="1">The twin CX3C motif contains 4 conserved Cys residues that form 2 disulfide bonds in the mitochondrial intermembrane space.</text>
</comment>
<dbReference type="RefSeq" id="XP_022325196.1">
    <property type="nucleotide sequence ID" value="XM_022469488.1"/>
</dbReference>
<name>A0A8B8DE28_CRAVI</name>
<keyword evidence="1" id="KW-0813">Transport</keyword>
<dbReference type="AlphaFoldDB" id="A0A8B8DE28"/>
<keyword evidence="3" id="KW-1185">Reference proteome</keyword>
<comment type="function">
    <text evidence="1">Mitochondrial intermembrane chaperone that participates in the import and insertion of some multi-pass transmembrane proteins into the mitochondrial inner membrane. Also required for the transfer of beta-barrel precursors from the TOM complex to the sorting and assembly machinery (SAM complex) of the outer membrane. Acts as a chaperone-like protein that protects the hydrophobic precursors from aggregation and guide them through the mitochondrial intermembrane space.</text>
</comment>
<keyword evidence="1" id="KW-0496">Mitochondrion</keyword>
<evidence type="ECO:0000313" key="3">
    <source>
        <dbReference type="Proteomes" id="UP000694844"/>
    </source>
</evidence>
<dbReference type="GO" id="GO:0015031">
    <property type="term" value="P:protein transport"/>
    <property type="evidence" value="ECO:0007669"/>
    <property type="project" value="UniProtKB-KW"/>
</dbReference>
<organism evidence="3 4">
    <name type="scientific">Crassostrea virginica</name>
    <name type="common">Eastern oyster</name>
    <dbReference type="NCBI Taxonomy" id="6565"/>
    <lineage>
        <taxon>Eukaryota</taxon>
        <taxon>Metazoa</taxon>
        <taxon>Spiralia</taxon>
        <taxon>Lophotrochozoa</taxon>
        <taxon>Mollusca</taxon>
        <taxon>Bivalvia</taxon>
        <taxon>Autobranchia</taxon>
        <taxon>Pteriomorphia</taxon>
        <taxon>Ostreida</taxon>
        <taxon>Ostreoidea</taxon>
        <taxon>Ostreidae</taxon>
        <taxon>Crassostrea</taxon>
    </lineage>
</organism>
<evidence type="ECO:0000313" key="4">
    <source>
        <dbReference type="RefSeq" id="XP_022325196.1"/>
    </source>
</evidence>
<keyword evidence="1" id="KW-0143">Chaperone</keyword>
<dbReference type="Gene3D" id="1.10.287.810">
    <property type="entry name" value="Mitochondrial import inner membrane translocase subunit tim13 like domains"/>
    <property type="match status" value="1"/>
</dbReference>
<protein>
    <recommendedName>
        <fullName evidence="1">Mitochondrial import inner membrane translocase subunit</fullName>
    </recommendedName>
</protein>
<comment type="subunit">
    <text evidence="1">Heterohexamer.</text>
</comment>
<reference evidence="4 5" key="1">
    <citation type="submission" date="2025-04" db="UniProtKB">
        <authorList>
            <consortium name="RefSeq"/>
        </authorList>
    </citation>
    <scope>IDENTIFICATION</scope>
    <source>
        <tissue evidence="4 5">Whole sample</tissue>
    </source>
</reference>
<keyword evidence="1" id="KW-0472">Membrane</keyword>